<organism evidence="1 2">
    <name type="scientific">Hepatospora eriocheir</name>
    <dbReference type="NCBI Taxonomy" id="1081669"/>
    <lineage>
        <taxon>Eukaryota</taxon>
        <taxon>Fungi</taxon>
        <taxon>Fungi incertae sedis</taxon>
        <taxon>Microsporidia</taxon>
        <taxon>Hepatosporidae</taxon>
        <taxon>Hepatospora</taxon>
    </lineage>
</organism>
<name>A0A1X0QJX1_9MICR</name>
<reference evidence="1 2" key="1">
    <citation type="journal article" date="2017" name="Environ. Microbiol.">
        <title>Decay of the glycolytic pathway and adaptation to intranuclear parasitism within Enterocytozoonidae microsporidia.</title>
        <authorList>
            <person name="Wiredu Boakye D."/>
            <person name="Jaroenlak P."/>
            <person name="Prachumwat A."/>
            <person name="Williams T.A."/>
            <person name="Bateman K.S."/>
            <person name="Itsathitphaisarn O."/>
            <person name="Sritunyalucksana K."/>
            <person name="Paszkiewicz K.H."/>
            <person name="Moore K.A."/>
            <person name="Stentiford G.D."/>
            <person name="Williams B.A."/>
        </authorList>
    </citation>
    <scope>NUCLEOTIDE SEQUENCE [LARGE SCALE GENOMIC DNA]</scope>
    <source>
        <strain evidence="2">canceri</strain>
    </source>
</reference>
<proteinExistence type="predicted"/>
<dbReference type="VEuPathDB" id="MicrosporidiaDB:HERIO_2224"/>
<comment type="caution">
    <text evidence="1">The sequence shown here is derived from an EMBL/GenBank/DDBJ whole genome shotgun (WGS) entry which is preliminary data.</text>
</comment>
<dbReference type="VEuPathDB" id="MicrosporidiaDB:A0H76_2361"/>
<evidence type="ECO:0000313" key="1">
    <source>
        <dbReference type="EMBL" id="ORE00062.1"/>
    </source>
</evidence>
<evidence type="ECO:0000313" key="2">
    <source>
        <dbReference type="Proteomes" id="UP000192501"/>
    </source>
</evidence>
<gene>
    <name evidence="1" type="ORF">A0H76_2361</name>
</gene>
<accession>A0A1X0QJX1</accession>
<protein>
    <submittedName>
        <fullName evidence="1">Uncharacterized protein</fullName>
    </submittedName>
</protein>
<dbReference type="AlphaFoldDB" id="A0A1X0QJX1"/>
<dbReference type="EMBL" id="LTAI01000069">
    <property type="protein sequence ID" value="ORE00062.1"/>
    <property type="molecule type" value="Genomic_DNA"/>
</dbReference>
<dbReference type="Proteomes" id="UP000192501">
    <property type="component" value="Unassembled WGS sequence"/>
</dbReference>
<sequence>MIIESKNKLNLLDFIGSLALLEFNRLTKIENDIKNSKNDNNQEDLKENFQFINEMNDIEVSNYFYQLKEYDLLSNPNNVLNQFKELLIKECFSDNLLIRKLANISLCKWMLVSQRTFHKYYKDVYLVNLTNVDNGPEIRNALIIFLHDFTLYYNPYINYKEIFNFLIDKDLKKNTILIIYNLLNKNIIRVNGNGSLLSSQLNDDKIGVIVRTILKTVSKNLNMISVIFYESFIDENISNEILKYLCGLIPQSVRGSLFLKCIKNNTVCDERKKLILDEFNLKEKFVSDNKHLLNKFLQN</sequence>